<feature type="compositionally biased region" description="Polar residues" evidence="1">
    <location>
        <begin position="210"/>
        <end position="221"/>
    </location>
</feature>
<gene>
    <name evidence="2" type="ORF">PGLA2088_LOCUS37597</name>
</gene>
<dbReference type="EMBL" id="CAJNNW010032505">
    <property type="protein sequence ID" value="CAE8713549.1"/>
    <property type="molecule type" value="Genomic_DNA"/>
</dbReference>
<protein>
    <submittedName>
        <fullName evidence="2">Uncharacterized protein</fullName>
    </submittedName>
</protein>
<comment type="caution">
    <text evidence="2">The sequence shown here is derived from an EMBL/GenBank/DDBJ whole genome shotgun (WGS) entry which is preliminary data.</text>
</comment>
<feature type="region of interest" description="Disordered" evidence="1">
    <location>
        <begin position="1"/>
        <end position="25"/>
    </location>
</feature>
<feature type="region of interest" description="Disordered" evidence="1">
    <location>
        <begin position="175"/>
        <end position="221"/>
    </location>
</feature>
<feature type="compositionally biased region" description="Acidic residues" evidence="1">
    <location>
        <begin position="68"/>
        <end position="80"/>
    </location>
</feature>
<dbReference type="InterPro" id="IPR006311">
    <property type="entry name" value="TAT_signal"/>
</dbReference>
<organism evidence="2 3">
    <name type="scientific">Polarella glacialis</name>
    <name type="common">Dinoflagellate</name>
    <dbReference type="NCBI Taxonomy" id="89957"/>
    <lineage>
        <taxon>Eukaryota</taxon>
        <taxon>Sar</taxon>
        <taxon>Alveolata</taxon>
        <taxon>Dinophyceae</taxon>
        <taxon>Suessiales</taxon>
        <taxon>Suessiaceae</taxon>
        <taxon>Polarella</taxon>
    </lineage>
</organism>
<evidence type="ECO:0000313" key="3">
    <source>
        <dbReference type="Proteomes" id="UP000626109"/>
    </source>
</evidence>
<feature type="compositionally biased region" description="Polar residues" evidence="1">
    <location>
        <begin position="1"/>
        <end position="19"/>
    </location>
</feature>
<dbReference type="Proteomes" id="UP000626109">
    <property type="component" value="Unassembled WGS sequence"/>
</dbReference>
<dbReference type="AlphaFoldDB" id="A0A813L0C4"/>
<evidence type="ECO:0000313" key="2">
    <source>
        <dbReference type="EMBL" id="CAE8713549.1"/>
    </source>
</evidence>
<evidence type="ECO:0000256" key="1">
    <source>
        <dbReference type="SAM" id="MobiDB-lite"/>
    </source>
</evidence>
<name>A0A813L0C4_POLGL</name>
<proteinExistence type="predicted"/>
<accession>A0A813L0C4</accession>
<sequence length="233" mass="25034">MAVRTTTPTSTADQPAQNRTSRRRMLRQAKTVLATEAALPPQHAAAATEIFGIKPSTGTPKDVQEQVDSADDGGEDSAEDNADRMTAGRTWEGLEEDIAYCETEGLTQDVSLAVWWVRQWMTATPLATNSTLEEWSEFLWNVCSFELDLPTAASVLSPTFLAALAEERVLSKGALHPEDSLPADPARGLEGADNEVNDLDPATAERCTLTPETPSPASCSTTALATLLEQTSL</sequence>
<dbReference type="PROSITE" id="PS51318">
    <property type="entry name" value="TAT"/>
    <property type="match status" value="1"/>
</dbReference>
<reference evidence="2" key="1">
    <citation type="submission" date="2021-02" db="EMBL/GenBank/DDBJ databases">
        <authorList>
            <person name="Dougan E. K."/>
            <person name="Rhodes N."/>
            <person name="Thang M."/>
            <person name="Chan C."/>
        </authorList>
    </citation>
    <scope>NUCLEOTIDE SEQUENCE</scope>
</reference>
<feature type="region of interest" description="Disordered" evidence="1">
    <location>
        <begin position="52"/>
        <end position="84"/>
    </location>
</feature>